<keyword evidence="7" id="KW-1185">Reference proteome</keyword>
<keyword evidence="2" id="KW-0238">DNA-binding</keyword>
<organism evidence="6 7">
    <name type="scientific">Alteromonas sediminis</name>
    <dbReference type="NCBI Taxonomy" id="2259342"/>
    <lineage>
        <taxon>Bacteria</taxon>
        <taxon>Pseudomonadati</taxon>
        <taxon>Pseudomonadota</taxon>
        <taxon>Gammaproteobacteria</taxon>
        <taxon>Alteromonadales</taxon>
        <taxon>Alteromonadaceae</taxon>
        <taxon>Alteromonas/Salinimonas group</taxon>
        <taxon>Alteromonas</taxon>
    </lineage>
</organism>
<dbReference type="SMART" id="SM00342">
    <property type="entry name" value="HTH_ARAC"/>
    <property type="match status" value="1"/>
</dbReference>
<feature type="transmembrane region" description="Helical" evidence="4">
    <location>
        <begin position="146"/>
        <end position="165"/>
    </location>
</feature>
<protein>
    <submittedName>
        <fullName evidence="6">AraC family transcriptional regulator</fullName>
    </submittedName>
</protein>
<dbReference type="InterPro" id="IPR018060">
    <property type="entry name" value="HTH_AraC"/>
</dbReference>
<dbReference type="PRINTS" id="PR00032">
    <property type="entry name" value="HTHARAC"/>
</dbReference>
<dbReference type="PANTHER" id="PTHR43280:SF29">
    <property type="entry name" value="ARAC-FAMILY TRANSCRIPTIONAL REGULATOR"/>
    <property type="match status" value="1"/>
</dbReference>
<evidence type="ECO:0000256" key="3">
    <source>
        <dbReference type="ARBA" id="ARBA00023163"/>
    </source>
</evidence>
<evidence type="ECO:0000256" key="2">
    <source>
        <dbReference type="ARBA" id="ARBA00023125"/>
    </source>
</evidence>
<keyword evidence="4" id="KW-1133">Transmembrane helix</keyword>
<evidence type="ECO:0000313" key="6">
    <source>
        <dbReference type="EMBL" id="RPJ66534.1"/>
    </source>
</evidence>
<dbReference type="GO" id="GO:0043565">
    <property type="term" value="F:sequence-specific DNA binding"/>
    <property type="evidence" value="ECO:0007669"/>
    <property type="project" value="InterPro"/>
</dbReference>
<accession>A0A3N5Z770</accession>
<evidence type="ECO:0000259" key="5">
    <source>
        <dbReference type="PROSITE" id="PS01124"/>
    </source>
</evidence>
<feature type="transmembrane region" description="Helical" evidence="4">
    <location>
        <begin position="33"/>
        <end position="53"/>
    </location>
</feature>
<gene>
    <name evidence="6" type="ORF">DRW07_10625</name>
</gene>
<dbReference type="SUPFAM" id="SSF46689">
    <property type="entry name" value="Homeodomain-like"/>
    <property type="match status" value="1"/>
</dbReference>
<evidence type="ECO:0000256" key="4">
    <source>
        <dbReference type="SAM" id="Phobius"/>
    </source>
</evidence>
<keyword evidence="4" id="KW-0812">Transmembrane</keyword>
<dbReference type="PANTHER" id="PTHR43280">
    <property type="entry name" value="ARAC-FAMILY TRANSCRIPTIONAL REGULATOR"/>
    <property type="match status" value="1"/>
</dbReference>
<dbReference type="OrthoDB" id="345413at2"/>
<dbReference type="Gene3D" id="1.10.10.60">
    <property type="entry name" value="Homeodomain-like"/>
    <property type="match status" value="1"/>
</dbReference>
<dbReference type="InterPro" id="IPR009057">
    <property type="entry name" value="Homeodomain-like_sf"/>
</dbReference>
<dbReference type="InterPro" id="IPR020449">
    <property type="entry name" value="Tscrpt_reg_AraC-type_HTH"/>
</dbReference>
<evidence type="ECO:0000313" key="7">
    <source>
        <dbReference type="Proteomes" id="UP000275281"/>
    </source>
</evidence>
<evidence type="ECO:0000256" key="1">
    <source>
        <dbReference type="ARBA" id="ARBA00023015"/>
    </source>
</evidence>
<feature type="domain" description="HTH araC/xylS-type" evidence="5">
    <location>
        <begin position="236"/>
        <end position="338"/>
    </location>
</feature>
<dbReference type="RefSeq" id="WP_124027892.1">
    <property type="nucleotide sequence ID" value="NZ_JBHRSN010000006.1"/>
</dbReference>
<keyword evidence="3" id="KW-0804">Transcription</keyword>
<dbReference type="EMBL" id="RPOK01000003">
    <property type="protein sequence ID" value="RPJ66534.1"/>
    <property type="molecule type" value="Genomic_DNA"/>
</dbReference>
<feature type="transmembrane region" description="Helical" evidence="4">
    <location>
        <begin position="115"/>
        <end position="134"/>
    </location>
</feature>
<dbReference type="GO" id="GO:0003700">
    <property type="term" value="F:DNA-binding transcription factor activity"/>
    <property type="evidence" value="ECO:0007669"/>
    <property type="project" value="InterPro"/>
</dbReference>
<proteinExistence type="predicted"/>
<feature type="transmembrane region" description="Helical" evidence="4">
    <location>
        <begin position="89"/>
        <end position="109"/>
    </location>
</feature>
<feature type="transmembrane region" description="Helical" evidence="4">
    <location>
        <begin position="6"/>
        <end position="26"/>
    </location>
</feature>
<keyword evidence="4" id="KW-0472">Membrane</keyword>
<comment type="caution">
    <text evidence="6">The sequence shown here is derived from an EMBL/GenBank/DDBJ whole genome shotgun (WGS) entry which is preliminary data.</text>
</comment>
<dbReference type="Pfam" id="PF12833">
    <property type="entry name" value="HTH_18"/>
    <property type="match status" value="1"/>
</dbReference>
<feature type="transmembrane region" description="Helical" evidence="4">
    <location>
        <begin position="59"/>
        <end position="77"/>
    </location>
</feature>
<sequence length="345" mass="38958">MSITFLQLVYIIVLLQAAIYGVYTLLKKSPVGLTLFLLGMALHMTLNLIYVSFGTAIDYSYGWASFYGPAFYIYIRSLTLSHLSLWPDVLHFALFFVINALNLLGIQPAWLPPVIGIQLFIYVGLSALTVYRAYKLLPHQHSEPVSVTLSYTRIMVILFASLLMYDMWANMQVKSPVLLGLEQHEITLIGVFVMLHIMFLRQLTIPQLPALIEADSLRTDAPTVKTNKLHNEDKVDALVRFVQSNALHRTPNLTLSRLAEAFGETERTCSTLLNQGLNVNFADFINKMRVQDCEVALIHTPSKSVLDIALEAGFNSKTSFNTAFKKFTGQTPTQYRKSERSDIRK</sequence>
<dbReference type="Proteomes" id="UP000275281">
    <property type="component" value="Unassembled WGS sequence"/>
</dbReference>
<name>A0A3N5Z770_9ALTE</name>
<dbReference type="PROSITE" id="PS01124">
    <property type="entry name" value="HTH_ARAC_FAMILY_2"/>
    <property type="match status" value="1"/>
</dbReference>
<keyword evidence="1" id="KW-0805">Transcription regulation</keyword>
<dbReference type="AlphaFoldDB" id="A0A3N5Z770"/>
<reference evidence="6 7" key="1">
    <citation type="submission" date="2018-11" db="EMBL/GenBank/DDBJ databases">
        <authorList>
            <person name="Ye M.-Q."/>
            <person name="Du Z.-J."/>
        </authorList>
    </citation>
    <scope>NUCLEOTIDE SEQUENCE [LARGE SCALE GENOMIC DNA]</scope>
    <source>
        <strain evidence="6 7">U0105</strain>
    </source>
</reference>